<dbReference type="EMBL" id="DF237086">
    <property type="protein sequence ID" value="GAQ83153.1"/>
    <property type="molecule type" value="Genomic_DNA"/>
</dbReference>
<dbReference type="STRING" id="105231.A0A1Y1HYB1"/>
<dbReference type="PRINTS" id="PR00059">
    <property type="entry name" value="RIBOSOMALL6"/>
</dbReference>
<evidence type="ECO:0000313" key="7">
    <source>
        <dbReference type="Proteomes" id="UP000054558"/>
    </source>
</evidence>
<dbReference type="FunFam" id="3.90.930.12:FF:000001">
    <property type="entry name" value="50S ribosomal protein L6"/>
    <property type="match status" value="1"/>
</dbReference>
<dbReference type="InterPro" id="IPR020040">
    <property type="entry name" value="Ribosomal_uL6_a/b-dom"/>
</dbReference>
<dbReference type="InterPro" id="IPR036789">
    <property type="entry name" value="Ribosomal_uL6-like_a/b-dom_sf"/>
</dbReference>
<sequence>MHGRLLHSSGAACAQSAAAPASATDDRPIGKEGALSLEDCCFKEMELVGVGYRASVNERDLVMNLGYSHPVILKIPEGLTVKVERNVRVTIAGYDRELIGRFCANIRDQRRPEPYKGKGIRYSDEIITKKVGKKK</sequence>
<name>A0A1Y1HYB1_KLENI</name>
<dbReference type="Proteomes" id="UP000054558">
    <property type="component" value="Unassembled WGS sequence"/>
</dbReference>
<comment type="similarity">
    <text evidence="1 4">Belongs to the universal ribosomal protein uL6 family.</text>
</comment>
<dbReference type="AlphaFoldDB" id="A0A1Y1HYB1"/>
<dbReference type="Gene3D" id="3.90.930.12">
    <property type="entry name" value="Ribosomal protein L6, alpha-beta domain"/>
    <property type="match status" value="1"/>
</dbReference>
<evidence type="ECO:0000256" key="3">
    <source>
        <dbReference type="ARBA" id="ARBA00023274"/>
    </source>
</evidence>
<reference evidence="6 7" key="1">
    <citation type="journal article" date="2014" name="Nat. Commun.">
        <title>Klebsormidium flaccidum genome reveals primary factors for plant terrestrial adaptation.</title>
        <authorList>
            <person name="Hori K."/>
            <person name="Maruyama F."/>
            <person name="Fujisawa T."/>
            <person name="Togashi T."/>
            <person name="Yamamoto N."/>
            <person name="Seo M."/>
            <person name="Sato S."/>
            <person name="Yamada T."/>
            <person name="Mori H."/>
            <person name="Tajima N."/>
            <person name="Moriyama T."/>
            <person name="Ikeuchi M."/>
            <person name="Watanabe M."/>
            <person name="Wada H."/>
            <person name="Kobayashi K."/>
            <person name="Saito M."/>
            <person name="Masuda T."/>
            <person name="Sasaki-Sekimoto Y."/>
            <person name="Mashiguchi K."/>
            <person name="Awai K."/>
            <person name="Shimojima M."/>
            <person name="Masuda S."/>
            <person name="Iwai M."/>
            <person name="Nobusawa T."/>
            <person name="Narise T."/>
            <person name="Kondo S."/>
            <person name="Saito H."/>
            <person name="Sato R."/>
            <person name="Murakawa M."/>
            <person name="Ihara Y."/>
            <person name="Oshima-Yamada Y."/>
            <person name="Ohtaka K."/>
            <person name="Satoh M."/>
            <person name="Sonobe K."/>
            <person name="Ishii M."/>
            <person name="Ohtani R."/>
            <person name="Kanamori-Sato M."/>
            <person name="Honoki R."/>
            <person name="Miyazaki D."/>
            <person name="Mochizuki H."/>
            <person name="Umetsu J."/>
            <person name="Higashi K."/>
            <person name="Shibata D."/>
            <person name="Kamiya Y."/>
            <person name="Sato N."/>
            <person name="Nakamura Y."/>
            <person name="Tabata S."/>
            <person name="Ida S."/>
            <person name="Kurokawa K."/>
            <person name="Ohta H."/>
        </authorList>
    </citation>
    <scope>NUCLEOTIDE SEQUENCE [LARGE SCALE GENOMIC DNA]</scope>
    <source>
        <strain evidence="6 7">NIES-2285</strain>
    </source>
</reference>
<dbReference type="GO" id="GO:0006412">
    <property type="term" value="P:translation"/>
    <property type="evidence" value="ECO:0007669"/>
    <property type="project" value="InterPro"/>
</dbReference>
<dbReference type="GO" id="GO:1990904">
    <property type="term" value="C:ribonucleoprotein complex"/>
    <property type="evidence" value="ECO:0007669"/>
    <property type="project" value="UniProtKB-KW"/>
</dbReference>
<dbReference type="SUPFAM" id="SSF56053">
    <property type="entry name" value="Ribosomal protein L6"/>
    <property type="match status" value="1"/>
</dbReference>
<keyword evidence="7" id="KW-1185">Reference proteome</keyword>
<evidence type="ECO:0000313" key="6">
    <source>
        <dbReference type="EMBL" id="GAQ83153.1"/>
    </source>
</evidence>
<evidence type="ECO:0000256" key="1">
    <source>
        <dbReference type="ARBA" id="ARBA00009356"/>
    </source>
</evidence>
<accession>A0A1Y1HYB1</accession>
<dbReference type="PANTHER" id="PTHR11655:SF14">
    <property type="entry name" value="LARGE RIBOSOMAL SUBUNIT PROTEIN UL6M"/>
    <property type="match status" value="1"/>
</dbReference>
<dbReference type="InterPro" id="IPR019906">
    <property type="entry name" value="Ribosomal_uL6_bac-type"/>
</dbReference>
<evidence type="ECO:0000256" key="2">
    <source>
        <dbReference type="ARBA" id="ARBA00022980"/>
    </source>
</evidence>
<keyword evidence="2 4" id="KW-0689">Ribosomal protein</keyword>
<dbReference type="InterPro" id="IPR000702">
    <property type="entry name" value="Ribosomal_uL6-like"/>
</dbReference>
<dbReference type="OrthoDB" id="540873at2759"/>
<dbReference type="GO" id="GO:0003735">
    <property type="term" value="F:structural constituent of ribosome"/>
    <property type="evidence" value="ECO:0000318"/>
    <property type="project" value="GO_Central"/>
</dbReference>
<proteinExistence type="inferred from homology"/>
<keyword evidence="3 4" id="KW-0687">Ribonucleoprotein</keyword>
<gene>
    <name evidence="6" type="ORF">KFL_001370230</name>
</gene>
<dbReference type="PANTHER" id="PTHR11655">
    <property type="entry name" value="60S/50S RIBOSOMAL PROTEIN L6/L9"/>
    <property type="match status" value="1"/>
</dbReference>
<evidence type="ECO:0000259" key="5">
    <source>
        <dbReference type="Pfam" id="PF00347"/>
    </source>
</evidence>
<dbReference type="Pfam" id="PF00347">
    <property type="entry name" value="Ribosomal_L6"/>
    <property type="match status" value="1"/>
</dbReference>
<dbReference type="OMA" id="SDKCAIG"/>
<feature type="domain" description="Large ribosomal subunit protein uL6 alpha-beta" evidence="5">
    <location>
        <begin position="48"/>
        <end position="122"/>
    </location>
</feature>
<dbReference type="InterPro" id="IPR002358">
    <property type="entry name" value="Ribosomal_uL6_CS"/>
</dbReference>
<evidence type="ECO:0000256" key="4">
    <source>
        <dbReference type="RuleBase" id="RU003869"/>
    </source>
</evidence>
<dbReference type="GO" id="GO:0019843">
    <property type="term" value="F:rRNA binding"/>
    <property type="evidence" value="ECO:0007669"/>
    <property type="project" value="InterPro"/>
</dbReference>
<protein>
    <submittedName>
        <fullName evidence="6">Mitochondrial ribosomal protein L6</fullName>
    </submittedName>
</protein>
<dbReference type="PROSITE" id="PS00525">
    <property type="entry name" value="RIBOSOMAL_L6_1"/>
    <property type="match status" value="1"/>
</dbReference>
<dbReference type="GO" id="GO:0005840">
    <property type="term" value="C:ribosome"/>
    <property type="evidence" value="ECO:0007669"/>
    <property type="project" value="UniProtKB-KW"/>
</dbReference>
<organism evidence="6 7">
    <name type="scientific">Klebsormidium nitens</name>
    <name type="common">Green alga</name>
    <name type="synonym">Ulothrix nitens</name>
    <dbReference type="NCBI Taxonomy" id="105231"/>
    <lineage>
        <taxon>Eukaryota</taxon>
        <taxon>Viridiplantae</taxon>
        <taxon>Streptophyta</taxon>
        <taxon>Klebsormidiophyceae</taxon>
        <taxon>Klebsormidiales</taxon>
        <taxon>Klebsormidiaceae</taxon>
        <taxon>Klebsormidium</taxon>
    </lineage>
</organism>